<dbReference type="InterPro" id="IPR003676">
    <property type="entry name" value="SAUR_fam"/>
</dbReference>
<evidence type="ECO:0000313" key="3">
    <source>
        <dbReference type="Proteomes" id="UP000652761"/>
    </source>
</evidence>
<organism evidence="2 3">
    <name type="scientific">Colocasia esculenta</name>
    <name type="common">Wild taro</name>
    <name type="synonym">Arum esculentum</name>
    <dbReference type="NCBI Taxonomy" id="4460"/>
    <lineage>
        <taxon>Eukaryota</taxon>
        <taxon>Viridiplantae</taxon>
        <taxon>Streptophyta</taxon>
        <taxon>Embryophyta</taxon>
        <taxon>Tracheophyta</taxon>
        <taxon>Spermatophyta</taxon>
        <taxon>Magnoliopsida</taxon>
        <taxon>Liliopsida</taxon>
        <taxon>Araceae</taxon>
        <taxon>Aroideae</taxon>
        <taxon>Colocasieae</taxon>
        <taxon>Colocasia</taxon>
    </lineage>
</organism>
<dbReference type="PANTHER" id="PTHR31374">
    <property type="entry name" value="AUXIN-INDUCED PROTEIN-LIKE-RELATED"/>
    <property type="match status" value="1"/>
</dbReference>
<dbReference type="OrthoDB" id="754837at2759"/>
<dbReference type="Pfam" id="PF02519">
    <property type="entry name" value="Auxin_inducible"/>
    <property type="match status" value="1"/>
</dbReference>
<dbReference type="GO" id="GO:0009733">
    <property type="term" value="P:response to auxin"/>
    <property type="evidence" value="ECO:0007669"/>
    <property type="project" value="InterPro"/>
</dbReference>
<sequence>MGVRASKLSRSDSLVGLRYWFGLARGGGRRRQRAEVAAAAALAPRGYVPVWVGVGGETKRFMVHTTSFGDARLLELLCRSAEEYGYRNDGVLRIPYDARSFEEMVVLGRGDAGRRRTSALKVITAS</sequence>
<name>A0A843U820_COLES</name>
<protein>
    <submittedName>
        <fullName evidence="2">Uncharacterized protein</fullName>
    </submittedName>
</protein>
<evidence type="ECO:0000256" key="1">
    <source>
        <dbReference type="ARBA" id="ARBA00006974"/>
    </source>
</evidence>
<keyword evidence="3" id="KW-1185">Reference proteome</keyword>
<dbReference type="EMBL" id="NMUH01000575">
    <property type="protein sequence ID" value="MQL81572.1"/>
    <property type="molecule type" value="Genomic_DNA"/>
</dbReference>
<proteinExistence type="inferred from homology"/>
<evidence type="ECO:0000313" key="2">
    <source>
        <dbReference type="EMBL" id="MQL81572.1"/>
    </source>
</evidence>
<gene>
    <name evidence="2" type="ORF">Taro_014022</name>
</gene>
<comment type="caution">
    <text evidence="2">The sequence shown here is derived from an EMBL/GenBank/DDBJ whole genome shotgun (WGS) entry which is preliminary data.</text>
</comment>
<comment type="similarity">
    <text evidence="1">Belongs to the ARG7 family.</text>
</comment>
<reference evidence="2" key="1">
    <citation type="submission" date="2017-07" db="EMBL/GenBank/DDBJ databases">
        <title>Taro Niue Genome Assembly and Annotation.</title>
        <authorList>
            <person name="Atibalentja N."/>
            <person name="Keating K."/>
            <person name="Fields C.J."/>
        </authorList>
    </citation>
    <scope>NUCLEOTIDE SEQUENCE</scope>
    <source>
        <strain evidence="2">Niue_2</strain>
        <tissue evidence="2">Leaf</tissue>
    </source>
</reference>
<accession>A0A843U820</accession>
<dbReference type="Proteomes" id="UP000652761">
    <property type="component" value="Unassembled WGS sequence"/>
</dbReference>
<dbReference type="AlphaFoldDB" id="A0A843U820"/>
<dbReference type="PANTHER" id="PTHR31374:SF32">
    <property type="entry name" value="SAUR FAMILY PROTEIN"/>
    <property type="match status" value="1"/>
</dbReference>